<dbReference type="GO" id="GO:0007276">
    <property type="term" value="P:gamete generation"/>
    <property type="evidence" value="ECO:0007669"/>
    <property type="project" value="InterPro"/>
</dbReference>
<proteinExistence type="predicted"/>
<reference evidence="2" key="2">
    <citation type="submission" date="2025-09" db="UniProtKB">
        <authorList>
            <consortium name="Ensembl"/>
        </authorList>
    </citation>
    <scope>IDENTIFICATION</scope>
</reference>
<name>A0A3B3Q7W6_9TELE</name>
<dbReference type="GeneTree" id="ENSGT00390000018151"/>
<dbReference type="AlphaFoldDB" id="A0A3B3Q7W6"/>
<keyword evidence="3" id="KW-1185">Reference proteome</keyword>
<organism evidence="2 3">
    <name type="scientific">Paramormyrops kingsleyae</name>
    <dbReference type="NCBI Taxonomy" id="1676925"/>
    <lineage>
        <taxon>Eukaryota</taxon>
        <taxon>Metazoa</taxon>
        <taxon>Chordata</taxon>
        <taxon>Craniata</taxon>
        <taxon>Vertebrata</taxon>
        <taxon>Euteleostomi</taxon>
        <taxon>Actinopterygii</taxon>
        <taxon>Neopterygii</taxon>
        <taxon>Teleostei</taxon>
        <taxon>Osteoglossocephala</taxon>
        <taxon>Osteoglossomorpha</taxon>
        <taxon>Osteoglossiformes</taxon>
        <taxon>Mormyridae</taxon>
        <taxon>Paramormyrops</taxon>
    </lineage>
</organism>
<dbReference type="Proteomes" id="UP000261540">
    <property type="component" value="Unplaced"/>
</dbReference>
<dbReference type="PANTHER" id="PTHR35258">
    <property type="entry name" value="SPERMATOGENESIS-ASSOCIATED PROTEIN 22"/>
    <property type="match status" value="1"/>
</dbReference>
<sequence>MCCIFVISYYFDEKCPRERMENHLSERLIAGCLPVPLFNQKKRNRLPLTSNPAKNELVFGSEFPYSRSLALPSLSSDLGNAGYSGVHIPGSTIPAVQKSHWIRQEFPKKRPPEIPPVRGLAPIPHPGWPVGMGSQGGKQILAPWQDCSGPSSTKLTSFPNSGSIESRWKFSHSCLQTDQQSNKLLNLPVSPCSQIPGTHTATLSSQQQNSEWRPTSTLQSSQVKGEHTNILPNKITPWPQKPAQSQMKPATDNSLRILTAVIEGMKHWSQFKDRAPFLFEVFGTLDSAVTIGNHGAKTFLLRDGQYAVQCVFYETDQDLPRLIRGQVHRCMGNYDRGRELLTCMCVRHASSSEQRNAQEAVKASDAQMRRLLRSFSEV</sequence>
<feature type="region of interest" description="Disordered" evidence="1">
    <location>
        <begin position="198"/>
        <end position="250"/>
    </location>
</feature>
<accession>A0A3B3Q7W6</accession>
<evidence type="ECO:0000313" key="2">
    <source>
        <dbReference type="Ensembl" id="ENSPKIP00000001486.1"/>
    </source>
</evidence>
<protein>
    <submittedName>
        <fullName evidence="2">Spermatogenesis associated 22</fullName>
    </submittedName>
</protein>
<dbReference type="GO" id="GO:0007129">
    <property type="term" value="P:homologous chromosome pairing at meiosis"/>
    <property type="evidence" value="ECO:0007669"/>
    <property type="project" value="InterPro"/>
</dbReference>
<feature type="compositionally biased region" description="Polar residues" evidence="1">
    <location>
        <begin position="198"/>
        <end position="223"/>
    </location>
</feature>
<reference evidence="2" key="1">
    <citation type="submission" date="2025-08" db="UniProtKB">
        <authorList>
            <consortium name="Ensembl"/>
        </authorList>
    </citation>
    <scope>IDENTIFICATION</scope>
</reference>
<dbReference type="STRING" id="1676925.ENSPKIP00000001486"/>
<dbReference type="PANTHER" id="PTHR35258:SF1">
    <property type="entry name" value="SPERMATOGENESIS-ASSOCIATED PROTEIN 22"/>
    <property type="match status" value="1"/>
</dbReference>
<dbReference type="InterPro" id="IPR033536">
    <property type="entry name" value="Spata22"/>
</dbReference>
<evidence type="ECO:0000256" key="1">
    <source>
        <dbReference type="SAM" id="MobiDB-lite"/>
    </source>
</evidence>
<dbReference type="GO" id="GO:0051445">
    <property type="term" value="P:regulation of meiotic cell cycle"/>
    <property type="evidence" value="ECO:0007669"/>
    <property type="project" value="TreeGrafter"/>
</dbReference>
<dbReference type="Ensembl" id="ENSPKIT00000025406.1">
    <property type="protein sequence ID" value="ENSPKIP00000001486.1"/>
    <property type="gene ID" value="ENSPKIG00000019766.1"/>
</dbReference>
<dbReference type="GO" id="GO:0000711">
    <property type="term" value="P:meiotic DNA repair synthesis"/>
    <property type="evidence" value="ECO:0007669"/>
    <property type="project" value="InterPro"/>
</dbReference>
<evidence type="ECO:0000313" key="3">
    <source>
        <dbReference type="Proteomes" id="UP000261540"/>
    </source>
</evidence>